<evidence type="ECO:0000313" key="2">
    <source>
        <dbReference type="EMBL" id="SUZ93561.1"/>
    </source>
</evidence>
<gene>
    <name evidence="2" type="ORF">METZ01_LOCUS46415</name>
</gene>
<dbReference type="SUPFAM" id="SSF53474">
    <property type="entry name" value="alpha/beta-Hydrolases"/>
    <property type="match status" value="1"/>
</dbReference>
<dbReference type="Gene3D" id="3.40.50.1820">
    <property type="entry name" value="alpha/beta hydrolase"/>
    <property type="match status" value="1"/>
</dbReference>
<dbReference type="InterPro" id="IPR029058">
    <property type="entry name" value="AB_hydrolase_fold"/>
</dbReference>
<name>A0A381RQZ4_9ZZZZ</name>
<proteinExistence type="predicted"/>
<reference evidence="2" key="1">
    <citation type="submission" date="2018-05" db="EMBL/GenBank/DDBJ databases">
        <authorList>
            <person name="Lanie J.A."/>
            <person name="Ng W.-L."/>
            <person name="Kazmierczak K.M."/>
            <person name="Andrzejewski T.M."/>
            <person name="Davidsen T.M."/>
            <person name="Wayne K.J."/>
            <person name="Tettelin H."/>
            <person name="Glass J.I."/>
            <person name="Rusch D."/>
            <person name="Podicherti R."/>
            <person name="Tsui H.-C.T."/>
            <person name="Winkler M.E."/>
        </authorList>
    </citation>
    <scope>NUCLEOTIDE SEQUENCE</scope>
</reference>
<accession>A0A381RQZ4</accession>
<dbReference type="Pfam" id="PF00561">
    <property type="entry name" value="Abhydrolase_1"/>
    <property type="match status" value="1"/>
</dbReference>
<dbReference type="AlphaFoldDB" id="A0A381RQZ4"/>
<dbReference type="EMBL" id="UINC01002157">
    <property type="protein sequence ID" value="SUZ93561.1"/>
    <property type="molecule type" value="Genomic_DNA"/>
</dbReference>
<sequence>MSTGSLAWKEGKIQVAGADLHIIQGGSGDPLLVLHDELGQIAPLRYAESLAQDFTLHMPAHPGFGITDRLDWVMSVRDLASWYLRVIEELGLGRVNVLGFSLGGWLAAEMACQSPQTINKMALVAPTGIKPPTGEILDMFLIVAREYMEESFLNADSTPEYLTAYPEEPNPEQVELWEQSREESARLTWRPYMYHAALPHLLGRLIDLPTLLVWGEQDGVIPLSAGEAYREAIQGSRLETIPNCGHRPEMEQTEEFVRLVRDFFA</sequence>
<protein>
    <recommendedName>
        <fullName evidence="1">AB hydrolase-1 domain-containing protein</fullName>
    </recommendedName>
</protein>
<dbReference type="PRINTS" id="PR00111">
    <property type="entry name" value="ABHYDROLASE"/>
</dbReference>
<evidence type="ECO:0000259" key="1">
    <source>
        <dbReference type="Pfam" id="PF00561"/>
    </source>
</evidence>
<dbReference type="InterPro" id="IPR050266">
    <property type="entry name" value="AB_hydrolase_sf"/>
</dbReference>
<feature type="domain" description="AB hydrolase-1" evidence="1">
    <location>
        <begin position="47"/>
        <end position="246"/>
    </location>
</feature>
<dbReference type="PANTHER" id="PTHR43798">
    <property type="entry name" value="MONOACYLGLYCEROL LIPASE"/>
    <property type="match status" value="1"/>
</dbReference>
<dbReference type="InterPro" id="IPR000073">
    <property type="entry name" value="AB_hydrolase_1"/>
</dbReference>
<organism evidence="2">
    <name type="scientific">marine metagenome</name>
    <dbReference type="NCBI Taxonomy" id="408172"/>
    <lineage>
        <taxon>unclassified sequences</taxon>
        <taxon>metagenomes</taxon>
        <taxon>ecological metagenomes</taxon>
    </lineage>
</organism>